<reference evidence="3 4" key="1">
    <citation type="journal article" date="2014" name="Int. J. Syst. Evol. Microbiol.">
        <title>Complete genome sequence of Corynebacterium casei LMG S-19264T (=DSM 44701T), isolated from a smear-ripened cheese.</title>
        <authorList>
            <consortium name="US DOE Joint Genome Institute (JGI-PGF)"/>
            <person name="Walter F."/>
            <person name="Albersmeier A."/>
            <person name="Kalinowski J."/>
            <person name="Ruckert C."/>
        </authorList>
    </citation>
    <scope>NUCLEOTIDE SEQUENCE [LARGE SCALE GENOMIC DNA]</scope>
    <source>
        <strain evidence="3 4">NBRC 112289</strain>
    </source>
</reference>
<keyword evidence="4" id="KW-1185">Reference proteome</keyword>
<keyword evidence="3" id="KW-0418">Kinase</keyword>
<organism evidence="3 4">
    <name type="scientific">Arenivirga flava</name>
    <dbReference type="NCBI Taxonomy" id="1930060"/>
    <lineage>
        <taxon>Bacteria</taxon>
        <taxon>Bacillati</taxon>
        <taxon>Actinomycetota</taxon>
        <taxon>Actinomycetes</taxon>
        <taxon>Micrococcales</taxon>
        <taxon>Microbacteriaceae</taxon>
        <taxon>Arenivirga</taxon>
    </lineage>
</organism>
<dbReference type="SUPFAM" id="SSF46785">
    <property type="entry name" value="Winged helix' DNA-binding domain"/>
    <property type="match status" value="1"/>
</dbReference>
<dbReference type="PANTHER" id="PTHR18964">
    <property type="entry name" value="ROK (REPRESSOR, ORF, KINASE) FAMILY"/>
    <property type="match status" value="1"/>
</dbReference>
<dbReference type="Proteomes" id="UP001157160">
    <property type="component" value="Unassembled WGS sequence"/>
</dbReference>
<dbReference type="Pfam" id="PF12802">
    <property type="entry name" value="MarR_2"/>
    <property type="match status" value="1"/>
</dbReference>
<evidence type="ECO:0000313" key="4">
    <source>
        <dbReference type="Proteomes" id="UP001157160"/>
    </source>
</evidence>
<dbReference type="InterPro" id="IPR036388">
    <property type="entry name" value="WH-like_DNA-bd_sf"/>
</dbReference>
<dbReference type="AlphaFoldDB" id="A0AA37UKI1"/>
<accession>A0AA37UKI1</accession>
<dbReference type="Gene3D" id="3.30.420.40">
    <property type="match status" value="2"/>
</dbReference>
<evidence type="ECO:0000256" key="1">
    <source>
        <dbReference type="ARBA" id="ARBA00006479"/>
    </source>
</evidence>
<dbReference type="InterPro" id="IPR036390">
    <property type="entry name" value="WH_DNA-bd_sf"/>
</dbReference>
<dbReference type="InterPro" id="IPR000835">
    <property type="entry name" value="HTH_MarR-typ"/>
</dbReference>
<protein>
    <submittedName>
        <fullName evidence="3">Sugar kinase</fullName>
    </submittedName>
</protein>
<dbReference type="Gene3D" id="1.10.10.10">
    <property type="entry name" value="Winged helix-like DNA-binding domain superfamily/Winged helix DNA-binding domain"/>
    <property type="match status" value="1"/>
</dbReference>
<name>A0AA37UKI1_9MICO</name>
<evidence type="ECO:0000259" key="2">
    <source>
        <dbReference type="Pfam" id="PF12802"/>
    </source>
</evidence>
<dbReference type="RefSeq" id="WP_284232621.1">
    <property type="nucleotide sequence ID" value="NZ_BSUL01000001.1"/>
</dbReference>
<comment type="similarity">
    <text evidence="1">Belongs to the ROK (NagC/XylR) family.</text>
</comment>
<keyword evidence="3" id="KW-0808">Transferase</keyword>
<sequence>MSSRAQHRASRVSVLEAIRATGPASRVELAAATGLTQATISTTVRDLIADGLVEETGERTPTRGKPRTLLQLVSAARCAIGVQIGADAILVAVVDAVGAVIARTRLHGAREQDPRATVARIAEAIAELVLTAGLPRERIIGLGVVTPGLLDIGRGVILRSRSLGHWVGRDLRAEFGEPTGLDVITDNDATAAALGEFWGGELPGSRAHCTVYMGDSVGAGLLMQGTVYRGASANTGAIGSIAVRRGSGWRGSTVEDLATPRAVVERARAAIATGAETSAALSDDGDWYRDFQSISVAAVRGDDFSIGLIRESCEYLGDGVVTVANLLDLDSITLAGPAFTIAGTLYLRHLADRLASDAFAAERHPVQVRLSSQLADAAAVGAAALVLQRDLRPGVDHDRRR</sequence>
<dbReference type="SUPFAM" id="SSF53067">
    <property type="entry name" value="Actin-like ATPase domain"/>
    <property type="match status" value="1"/>
</dbReference>
<comment type="caution">
    <text evidence="3">The sequence shown here is derived from an EMBL/GenBank/DDBJ whole genome shotgun (WGS) entry which is preliminary data.</text>
</comment>
<dbReference type="GO" id="GO:0003700">
    <property type="term" value="F:DNA-binding transcription factor activity"/>
    <property type="evidence" value="ECO:0007669"/>
    <property type="project" value="InterPro"/>
</dbReference>
<dbReference type="InterPro" id="IPR043129">
    <property type="entry name" value="ATPase_NBD"/>
</dbReference>
<feature type="domain" description="HTH marR-type" evidence="2">
    <location>
        <begin position="12"/>
        <end position="61"/>
    </location>
</feature>
<dbReference type="PANTHER" id="PTHR18964:SF149">
    <property type="entry name" value="BIFUNCTIONAL UDP-N-ACETYLGLUCOSAMINE 2-EPIMERASE_N-ACETYLMANNOSAMINE KINASE"/>
    <property type="match status" value="1"/>
</dbReference>
<gene>
    <name evidence="3" type="ORF">GCM10025874_22140</name>
</gene>
<dbReference type="EMBL" id="BSUL01000001">
    <property type="protein sequence ID" value="GMA28961.1"/>
    <property type="molecule type" value="Genomic_DNA"/>
</dbReference>
<proteinExistence type="inferred from homology"/>
<dbReference type="InterPro" id="IPR000600">
    <property type="entry name" value="ROK"/>
</dbReference>
<dbReference type="GO" id="GO:0016301">
    <property type="term" value="F:kinase activity"/>
    <property type="evidence" value="ECO:0007669"/>
    <property type="project" value="UniProtKB-KW"/>
</dbReference>
<evidence type="ECO:0000313" key="3">
    <source>
        <dbReference type="EMBL" id="GMA28961.1"/>
    </source>
</evidence>
<dbReference type="Pfam" id="PF00480">
    <property type="entry name" value="ROK"/>
    <property type="match status" value="1"/>
</dbReference>